<organism evidence="1">
    <name type="scientific">Anguilla anguilla</name>
    <name type="common">European freshwater eel</name>
    <name type="synonym">Muraena anguilla</name>
    <dbReference type="NCBI Taxonomy" id="7936"/>
    <lineage>
        <taxon>Eukaryota</taxon>
        <taxon>Metazoa</taxon>
        <taxon>Chordata</taxon>
        <taxon>Craniata</taxon>
        <taxon>Vertebrata</taxon>
        <taxon>Euteleostomi</taxon>
        <taxon>Actinopterygii</taxon>
        <taxon>Neopterygii</taxon>
        <taxon>Teleostei</taxon>
        <taxon>Anguilliformes</taxon>
        <taxon>Anguillidae</taxon>
        <taxon>Anguilla</taxon>
    </lineage>
</organism>
<name>A0A0E9RTU8_ANGAN</name>
<reference evidence="1" key="1">
    <citation type="submission" date="2014-11" db="EMBL/GenBank/DDBJ databases">
        <authorList>
            <person name="Amaro Gonzalez C."/>
        </authorList>
    </citation>
    <scope>NUCLEOTIDE SEQUENCE</scope>
</reference>
<accession>A0A0E9RTU8</accession>
<reference evidence="1" key="2">
    <citation type="journal article" date="2015" name="Fish Shellfish Immunol.">
        <title>Early steps in the European eel (Anguilla anguilla)-Vibrio vulnificus interaction in the gills: Role of the RtxA13 toxin.</title>
        <authorList>
            <person name="Callol A."/>
            <person name="Pajuelo D."/>
            <person name="Ebbesson L."/>
            <person name="Teles M."/>
            <person name="MacKenzie S."/>
            <person name="Amaro C."/>
        </authorList>
    </citation>
    <scope>NUCLEOTIDE SEQUENCE</scope>
</reference>
<protein>
    <submittedName>
        <fullName evidence="1">Uncharacterized protein</fullName>
    </submittedName>
</protein>
<sequence>MNKRQQKTLTAVYTKLMLNWLKKYFQPEPYRPEPETYVGPNT</sequence>
<proteinExistence type="predicted"/>
<evidence type="ECO:0000313" key="1">
    <source>
        <dbReference type="EMBL" id="JAH31870.1"/>
    </source>
</evidence>
<dbReference type="EMBL" id="GBXM01076707">
    <property type="protein sequence ID" value="JAH31870.1"/>
    <property type="molecule type" value="Transcribed_RNA"/>
</dbReference>
<dbReference type="AlphaFoldDB" id="A0A0E9RTU8"/>